<dbReference type="EMBL" id="CP001100">
    <property type="protein sequence ID" value="ACF13428.1"/>
    <property type="molecule type" value="Genomic_DNA"/>
</dbReference>
<name>B3QXF4_CHLT3</name>
<sequence>MPRHDLSLSNSMNMDDKIELFFDAINEQAVVAVVVNPDFFEEIKQQACDGFSYEGQSLIVDTADAITFQGVRVFVKSMRDEFKIINTEEEFDLFVSEKH</sequence>
<dbReference type="AlphaFoldDB" id="B3QXF4"/>
<dbReference type="HOGENOM" id="CLU_2315208_0_0_10"/>
<reference evidence="1 2" key="1">
    <citation type="submission" date="2008-06" db="EMBL/GenBank/DDBJ databases">
        <title>Complete sequence of Chloroherpeton thalassium ATCC 35110.</title>
        <authorList>
            <consortium name="US DOE Joint Genome Institute"/>
            <person name="Lucas S."/>
            <person name="Copeland A."/>
            <person name="Lapidus A."/>
            <person name="Glavina del Rio T."/>
            <person name="Dalin E."/>
            <person name="Tice H."/>
            <person name="Bruce D."/>
            <person name="Goodwin L."/>
            <person name="Pitluck S."/>
            <person name="Schmutz J."/>
            <person name="Larimer F."/>
            <person name="Land M."/>
            <person name="Hauser L."/>
            <person name="Kyrpides N."/>
            <person name="Mikhailova N."/>
            <person name="Liu Z."/>
            <person name="Li T."/>
            <person name="Zhao F."/>
            <person name="Overmann J."/>
            <person name="Bryant D.A."/>
            <person name="Richardson P."/>
        </authorList>
    </citation>
    <scope>NUCLEOTIDE SEQUENCE [LARGE SCALE GENOMIC DNA]</scope>
    <source>
        <strain evidence="2">ATCC 35110 / GB-78</strain>
    </source>
</reference>
<dbReference type="Proteomes" id="UP000001208">
    <property type="component" value="Chromosome"/>
</dbReference>
<accession>B3QXF4</accession>
<gene>
    <name evidence="1" type="ordered locus">Ctha_0963</name>
</gene>
<protein>
    <submittedName>
        <fullName evidence="1">Uncharacterized protein</fullName>
    </submittedName>
</protein>
<dbReference type="eggNOG" id="ENOG502ZTJ6">
    <property type="taxonomic scope" value="Bacteria"/>
</dbReference>
<evidence type="ECO:0000313" key="2">
    <source>
        <dbReference type="Proteomes" id="UP000001208"/>
    </source>
</evidence>
<proteinExistence type="predicted"/>
<dbReference type="KEGG" id="cts:Ctha_0963"/>
<organism evidence="1 2">
    <name type="scientific">Chloroherpeton thalassium (strain ATCC 35110 / GB-78)</name>
    <dbReference type="NCBI Taxonomy" id="517418"/>
    <lineage>
        <taxon>Bacteria</taxon>
        <taxon>Pseudomonadati</taxon>
        <taxon>Chlorobiota</taxon>
        <taxon>Chlorobiia</taxon>
        <taxon>Chlorobiales</taxon>
        <taxon>Chloroherpetonaceae</taxon>
        <taxon>Chloroherpeton</taxon>
    </lineage>
</organism>
<evidence type="ECO:0000313" key="1">
    <source>
        <dbReference type="EMBL" id="ACF13428.1"/>
    </source>
</evidence>
<dbReference type="RefSeq" id="WP_012499512.1">
    <property type="nucleotide sequence ID" value="NC_011026.1"/>
</dbReference>
<keyword evidence="2" id="KW-1185">Reference proteome</keyword>